<feature type="compositionally biased region" description="Polar residues" evidence="1">
    <location>
        <begin position="16"/>
        <end position="27"/>
    </location>
</feature>
<organism evidence="2 3">
    <name type="scientific">Sphaeroforma arctica JP610</name>
    <dbReference type="NCBI Taxonomy" id="667725"/>
    <lineage>
        <taxon>Eukaryota</taxon>
        <taxon>Ichthyosporea</taxon>
        <taxon>Ichthyophonida</taxon>
        <taxon>Sphaeroforma</taxon>
    </lineage>
</organism>
<gene>
    <name evidence="2" type="ORF">SARC_16655</name>
</gene>
<dbReference type="AlphaFoldDB" id="A0A0L0F2I0"/>
<proteinExistence type="predicted"/>
<evidence type="ECO:0000313" key="2">
    <source>
        <dbReference type="EMBL" id="KNC70814.1"/>
    </source>
</evidence>
<feature type="compositionally biased region" description="Basic residues" evidence="1">
    <location>
        <begin position="189"/>
        <end position="198"/>
    </location>
</feature>
<feature type="region of interest" description="Disordered" evidence="1">
    <location>
        <begin position="1"/>
        <end position="50"/>
    </location>
</feature>
<evidence type="ECO:0000313" key="3">
    <source>
        <dbReference type="Proteomes" id="UP000054560"/>
    </source>
</evidence>
<dbReference type="GeneID" id="25917159"/>
<evidence type="ECO:0000256" key="1">
    <source>
        <dbReference type="SAM" id="MobiDB-lite"/>
    </source>
</evidence>
<name>A0A0L0F2I0_9EUKA</name>
<feature type="region of interest" description="Disordered" evidence="1">
    <location>
        <begin position="152"/>
        <end position="209"/>
    </location>
</feature>
<sequence>MKSANSRDGAGEAAPGSTQSQQKGSPKTQKKAKPSAQPLRRSRRIISNKTDGIVAGSSVVDVVEISEDAPSINSAVIVSTGAVEDAQSSDDSDVPLTKSRRRSIVNVIVIESSSDEADDTRGVCDNGSKVTNVCQEDRELRSKSDSIVVSGVDAKSAGERDAHSGSAADNGVSMAENGVSDDDSGGLGSRRRAGQIKRNRLESSSGESAVVSDAVVITGEEISNGVSTGKATAKRQGKRTRQIRHQIDISSEEAESVSDTNMANGHKISKSAGEAVNADGMSQRIVIICRRWRVLPNYRVD</sequence>
<dbReference type="Proteomes" id="UP000054560">
    <property type="component" value="Unassembled WGS sequence"/>
</dbReference>
<accession>A0A0L0F2I0</accession>
<dbReference type="RefSeq" id="XP_014144716.1">
    <property type="nucleotide sequence ID" value="XM_014289241.1"/>
</dbReference>
<protein>
    <submittedName>
        <fullName evidence="2">Uncharacterized protein</fullName>
    </submittedName>
</protein>
<reference evidence="2 3" key="1">
    <citation type="submission" date="2011-02" db="EMBL/GenBank/DDBJ databases">
        <title>The Genome Sequence of Sphaeroforma arctica JP610.</title>
        <authorList>
            <consortium name="The Broad Institute Genome Sequencing Platform"/>
            <person name="Russ C."/>
            <person name="Cuomo C."/>
            <person name="Young S.K."/>
            <person name="Zeng Q."/>
            <person name="Gargeya S."/>
            <person name="Alvarado L."/>
            <person name="Berlin A."/>
            <person name="Chapman S.B."/>
            <person name="Chen Z."/>
            <person name="Freedman E."/>
            <person name="Gellesch M."/>
            <person name="Goldberg J."/>
            <person name="Griggs A."/>
            <person name="Gujja S."/>
            <person name="Heilman E."/>
            <person name="Heiman D."/>
            <person name="Howarth C."/>
            <person name="Mehta T."/>
            <person name="Neiman D."/>
            <person name="Pearson M."/>
            <person name="Roberts A."/>
            <person name="Saif S."/>
            <person name="Shea T."/>
            <person name="Shenoy N."/>
            <person name="Sisk P."/>
            <person name="Stolte C."/>
            <person name="Sykes S."/>
            <person name="White J."/>
            <person name="Yandava C."/>
            <person name="Burger G."/>
            <person name="Gray M.W."/>
            <person name="Holland P.W.H."/>
            <person name="King N."/>
            <person name="Lang F.B.F."/>
            <person name="Roger A.J."/>
            <person name="Ruiz-Trillo I."/>
            <person name="Haas B."/>
            <person name="Nusbaum C."/>
            <person name="Birren B."/>
        </authorList>
    </citation>
    <scope>NUCLEOTIDE SEQUENCE [LARGE SCALE GENOMIC DNA]</scope>
    <source>
        <strain evidence="2 3">JP610</strain>
    </source>
</reference>
<keyword evidence="3" id="KW-1185">Reference proteome</keyword>
<dbReference type="EMBL" id="KQ250190">
    <property type="protein sequence ID" value="KNC70814.1"/>
    <property type="molecule type" value="Genomic_DNA"/>
</dbReference>